<dbReference type="Proteomes" id="UP001642482">
    <property type="component" value="Unassembled WGS sequence"/>
</dbReference>
<keyword evidence="3" id="KW-1185">Reference proteome</keyword>
<dbReference type="EMBL" id="CAWUHD010000074">
    <property type="protein sequence ID" value="CAK7227580.1"/>
    <property type="molecule type" value="Genomic_DNA"/>
</dbReference>
<name>A0ABP0C7F3_9PEZI</name>
<keyword evidence="1" id="KW-0732">Signal</keyword>
<evidence type="ECO:0000313" key="2">
    <source>
        <dbReference type="EMBL" id="CAK7227580.1"/>
    </source>
</evidence>
<protein>
    <submittedName>
        <fullName evidence="2">Uncharacterized protein</fullName>
    </submittedName>
</protein>
<sequence>MFPSAIRSLVLASLPLVVAAASDATVSTTMLTYFGPTALSAEVASSFLGCVNATGDSYGLYVEDTGGIIVVPLDQRRVDLTTTDAALLQCILASNDAMYLAAESTEVHSATDKGAVALDGVSYDWLVAQGTTGKQALGTKPASSPLTSRGADAVGVTQTYGAYLDSSGRDCTNHDHHTFEENSCHGVRQAYKSARFENTHGGTLHMEIWPHHDCDKNDSRTFVITGLQIGECQKKDVFSWKGHY</sequence>
<accession>A0ABP0C7F3</accession>
<proteinExistence type="predicted"/>
<evidence type="ECO:0000256" key="1">
    <source>
        <dbReference type="SAM" id="SignalP"/>
    </source>
</evidence>
<feature type="chain" id="PRO_5045707252" evidence="1">
    <location>
        <begin position="21"/>
        <end position="244"/>
    </location>
</feature>
<evidence type="ECO:0000313" key="3">
    <source>
        <dbReference type="Proteomes" id="UP001642482"/>
    </source>
</evidence>
<reference evidence="2 3" key="1">
    <citation type="submission" date="2024-01" db="EMBL/GenBank/DDBJ databases">
        <authorList>
            <person name="Allen C."/>
            <person name="Tagirdzhanova G."/>
        </authorList>
    </citation>
    <scope>NUCLEOTIDE SEQUENCE [LARGE SCALE GENOMIC DNA]</scope>
</reference>
<organism evidence="2 3">
    <name type="scientific">Sporothrix eucalyptigena</name>
    <dbReference type="NCBI Taxonomy" id="1812306"/>
    <lineage>
        <taxon>Eukaryota</taxon>
        <taxon>Fungi</taxon>
        <taxon>Dikarya</taxon>
        <taxon>Ascomycota</taxon>
        <taxon>Pezizomycotina</taxon>
        <taxon>Sordariomycetes</taxon>
        <taxon>Sordariomycetidae</taxon>
        <taxon>Ophiostomatales</taxon>
        <taxon>Ophiostomataceae</taxon>
        <taxon>Sporothrix</taxon>
    </lineage>
</organism>
<gene>
    <name evidence="2" type="ORF">SEUCBS140593_006623</name>
</gene>
<feature type="signal peptide" evidence="1">
    <location>
        <begin position="1"/>
        <end position="20"/>
    </location>
</feature>
<comment type="caution">
    <text evidence="2">The sequence shown here is derived from an EMBL/GenBank/DDBJ whole genome shotgun (WGS) entry which is preliminary data.</text>
</comment>